<evidence type="ECO:0000313" key="2">
    <source>
        <dbReference type="EMBL" id="UTX42843.1"/>
    </source>
</evidence>
<dbReference type="AlphaFoldDB" id="A0A9Q9CBL0"/>
<dbReference type="EMBL" id="CP075149">
    <property type="protein sequence ID" value="UTX42843.1"/>
    <property type="molecule type" value="Genomic_DNA"/>
</dbReference>
<dbReference type="EMBL" id="CP119064">
    <property type="protein sequence ID" value="WEL38302.1"/>
    <property type="molecule type" value="Genomic_DNA"/>
</dbReference>
<dbReference type="SUPFAM" id="SSF46565">
    <property type="entry name" value="Chaperone J-domain"/>
    <property type="match status" value="1"/>
</dbReference>
<evidence type="ECO:0000313" key="3">
    <source>
        <dbReference type="EMBL" id="WEL38302.1"/>
    </source>
</evidence>
<dbReference type="OrthoDB" id="442087at2759"/>
<keyword evidence="5" id="KW-1185">Reference proteome</keyword>
<reference evidence="2" key="1">
    <citation type="submission" date="2021-05" db="EMBL/GenBank/DDBJ databases">
        <title>Encephalitozoon hellem ATCC 50604 Complete Genome.</title>
        <authorList>
            <person name="Mascarenhas dos Santos A.C."/>
            <person name="Julian A.T."/>
            <person name="Pombert J.-F."/>
        </authorList>
    </citation>
    <scope>NUCLEOTIDE SEQUENCE</scope>
    <source>
        <strain evidence="2">ATCC 50604</strain>
    </source>
</reference>
<dbReference type="PRINTS" id="PR00625">
    <property type="entry name" value="JDOMAIN"/>
</dbReference>
<dbReference type="InterPro" id="IPR036869">
    <property type="entry name" value="J_dom_sf"/>
</dbReference>
<evidence type="ECO:0000313" key="5">
    <source>
        <dbReference type="Proteomes" id="UP001217963"/>
    </source>
</evidence>
<dbReference type="SMART" id="SM00271">
    <property type="entry name" value="DnaJ"/>
    <property type="match status" value="1"/>
</dbReference>
<evidence type="ECO:0000259" key="1">
    <source>
        <dbReference type="PROSITE" id="PS50076"/>
    </source>
</evidence>
<dbReference type="CDD" id="cd06257">
    <property type="entry name" value="DnaJ"/>
    <property type="match status" value="1"/>
</dbReference>
<sequence>MSIFSLLGLRKGATEEEVRTRYLRKLIKIHPDRNKGNSAEYTKLRDEYEKYIRGESFEGDPYLVCNRAKAESVICRCGGKYKIHQEIDGRVECEFCSCFIEIEELLGLTDATRKAH</sequence>
<dbReference type="InterPro" id="IPR001623">
    <property type="entry name" value="DnaJ_domain"/>
</dbReference>
<dbReference type="Gene3D" id="1.10.287.110">
    <property type="entry name" value="DnaJ domain"/>
    <property type="match status" value="1"/>
</dbReference>
<dbReference type="Proteomes" id="UP001059546">
    <property type="component" value="Chromosome III"/>
</dbReference>
<feature type="domain" description="J" evidence="1">
    <location>
        <begin position="2"/>
        <end position="56"/>
    </location>
</feature>
<proteinExistence type="predicted"/>
<reference evidence="3 5" key="2">
    <citation type="submission" date="2023-02" db="EMBL/GenBank/DDBJ databases">
        <title>Encephalitozoon hellem ATCC 50451 complete genome.</title>
        <authorList>
            <person name="Mascarenhas dos Santos A.C."/>
            <person name="Julian A.T."/>
            <person name="Pombert J.-F."/>
        </authorList>
    </citation>
    <scope>NUCLEOTIDE SEQUENCE [LARGE SCALE GENOMIC DNA]</scope>
    <source>
        <strain evidence="3 5">ATCC 50451</strain>
    </source>
</reference>
<protein>
    <submittedName>
        <fullName evidence="2">DnaJ domain-containing protein</fullName>
    </submittedName>
</protein>
<accession>A0A9Q9CBL0</accession>
<dbReference type="Pfam" id="PF00226">
    <property type="entry name" value="DnaJ"/>
    <property type="match status" value="1"/>
</dbReference>
<dbReference type="PROSITE" id="PS50076">
    <property type="entry name" value="DNAJ_2"/>
    <property type="match status" value="1"/>
</dbReference>
<dbReference type="Proteomes" id="UP001217963">
    <property type="component" value="Chromosome III"/>
</dbReference>
<name>A0A9Q9CBL0_ENCHE</name>
<organism evidence="2 4">
    <name type="scientific">Encephalitozoon hellem</name>
    <name type="common">Microsporidian parasite</name>
    <dbReference type="NCBI Taxonomy" id="27973"/>
    <lineage>
        <taxon>Eukaryota</taxon>
        <taxon>Fungi</taxon>
        <taxon>Fungi incertae sedis</taxon>
        <taxon>Microsporidia</taxon>
        <taxon>Unikaryonidae</taxon>
        <taxon>Encephalitozoon</taxon>
    </lineage>
</organism>
<gene>
    <name evidence="2" type="ORF">GPU96_03g05670</name>
    <name evidence="3" type="ORF">PFJ87_03g01620</name>
</gene>
<evidence type="ECO:0000313" key="4">
    <source>
        <dbReference type="Proteomes" id="UP001059546"/>
    </source>
</evidence>